<gene>
    <name evidence="4" type="ORF">UT28_C0001G0172</name>
</gene>
<feature type="domain" description="Carbohydrate kinase PfkB" evidence="3">
    <location>
        <begin position="59"/>
        <end position="312"/>
    </location>
</feature>
<evidence type="ECO:0000256" key="1">
    <source>
        <dbReference type="ARBA" id="ARBA00022679"/>
    </source>
</evidence>
<dbReference type="InterPro" id="IPR029056">
    <property type="entry name" value="Ribokinase-like"/>
</dbReference>
<dbReference type="PATRIC" id="fig|1618337.4.peg.169"/>
<name>A0A0G4B3I7_9BACT</name>
<dbReference type="SUPFAM" id="SSF53613">
    <property type="entry name" value="Ribokinase-like"/>
    <property type="match status" value="1"/>
</dbReference>
<dbReference type="Proteomes" id="UP000035648">
    <property type="component" value="Chromosome"/>
</dbReference>
<evidence type="ECO:0000259" key="3">
    <source>
        <dbReference type="Pfam" id="PF00294"/>
    </source>
</evidence>
<protein>
    <submittedName>
        <fullName evidence="4">Putative Ribokinase</fullName>
        <ecNumber evidence="4">2.7.1.15</ecNumber>
    </submittedName>
</protein>
<keyword evidence="2 4" id="KW-0418">Kinase</keyword>
<dbReference type="InterPro" id="IPR011611">
    <property type="entry name" value="PfkB_dom"/>
</dbReference>
<dbReference type="KEGG" id="bbgw:UT28_C0001G0172"/>
<dbReference type="STRING" id="1618337.UT28_C0001G0172"/>
<dbReference type="GO" id="GO:0004747">
    <property type="term" value="F:ribokinase activity"/>
    <property type="evidence" value="ECO:0007669"/>
    <property type="project" value="UniProtKB-EC"/>
</dbReference>
<reference evidence="4 5" key="1">
    <citation type="journal article" date="2015" name="Nature">
        <title>rRNA introns, odd ribosomes, and small enigmatic genomes across a large radiation of phyla.</title>
        <authorList>
            <person name="Brown C.T."/>
            <person name="Hug L.A."/>
            <person name="Thomas B.C."/>
            <person name="Sharon I."/>
            <person name="Castelle C.J."/>
            <person name="Singh A."/>
            <person name="Wilkins M.J."/>
            <person name="Williams K.H."/>
            <person name="Banfield J.F."/>
        </authorList>
    </citation>
    <scope>NUCLEOTIDE SEQUENCE [LARGE SCALE GENOMIC DNA]</scope>
</reference>
<dbReference type="Gene3D" id="3.40.1190.20">
    <property type="match status" value="1"/>
</dbReference>
<dbReference type="PANTHER" id="PTHR10584">
    <property type="entry name" value="SUGAR KINASE"/>
    <property type="match status" value="1"/>
</dbReference>
<dbReference type="Pfam" id="PF00294">
    <property type="entry name" value="PfkB"/>
    <property type="match status" value="1"/>
</dbReference>
<dbReference type="PANTHER" id="PTHR10584:SF166">
    <property type="entry name" value="RIBOKINASE"/>
    <property type="match status" value="1"/>
</dbReference>
<keyword evidence="1 4" id="KW-0808">Transferase</keyword>
<dbReference type="EC" id="2.7.1.15" evidence="4"/>
<evidence type="ECO:0000313" key="5">
    <source>
        <dbReference type="Proteomes" id="UP000035648"/>
    </source>
</evidence>
<evidence type="ECO:0000313" key="4">
    <source>
        <dbReference type="EMBL" id="AKM81983.1"/>
    </source>
</evidence>
<evidence type="ECO:0000256" key="2">
    <source>
        <dbReference type="ARBA" id="ARBA00022777"/>
    </source>
</evidence>
<organism evidence="4 5">
    <name type="scientific">Berkelbacteria bacterium GW2011_GWE1_39_12</name>
    <dbReference type="NCBI Taxonomy" id="1618337"/>
    <lineage>
        <taxon>Bacteria</taxon>
        <taxon>Candidatus Berkelbacteria</taxon>
    </lineage>
</organism>
<dbReference type="EMBL" id="CP011213">
    <property type="protein sequence ID" value="AKM81983.1"/>
    <property type="molecule type" value="Genomic_DNA"/>
</dbReference>
<dbReference type="AlphaFoldDB" id="A0A0G4B3I7"/>
<accession>A0A0G4B3I7</accession>
<sequence length="336" mass="37005">MKNQVTTIGDAMKDIFVFPAIDEMKKPVSGADLHYRQTDEKFLVLGYGDKITISDSFDDIGGTACNVAVGLSKLGIKSALIGAYGKDDDGQEIFERLINSKVNTENFKSKNKNKSSFSVIISFKGERSILVYHAFEPQDFDLPKNLDSEWLYVSPMGEGYQSLFSKMTSLAAEKNIKIAWNPGSVQLHDGLQKVLGLLSVTEILFINKEEARMLVDGHPYDTVKQIAKNIHQYGPKTVVITDGKEGAYVFEQGEFIKVGIYPGSRVESTGAGDSFAAGFLAAKIKGEELITCLKWGVTNSASVVGKFGAQQGLLSNNQIKLRVDEYRWPAESLRFS</sequence>
<dbReference type="InterPro" id="IPR002173">
    <property type="entry name" value="Carboh/pur_kinase_PfkB_CS"/>
</dbReference>
<proteinExistence type="predicted"/>
<dbReference type="PROSITE" id="PS00583">
    <property type="entry name" value="PFKB_KINASES_1"/>
    <property type="match status" value="1"/>
</dbReference>